<organism evidence="9 10">
    <name type="scientific">Cellvibrio fibrivorans</name>
    <dbReference type="NCBI Taxonomy" id="126350"/>
    <lineage>
        <taxon>Bacteria</taxon>
        <taxon>Pseudomonadati</taxon>
        <taxon>Pseudomonadota</taxon>
        <taxon>Gammaproteobacteria</taxon>
        <taxon>Cellvibrionales</taxon>
        <taxon>Cellvibrionaceae</taxon>
        <taxon>Cellvibrio</taxon>
    </lineage>
</organism>
<reference evidence="9 10" key="1">
    <citation type="submission" date="2023-07" db="EMBL/GenBank/DDBJ databases">
        <title>Sorghum-associated microbial communities from plants grown in Nebraska, USA.</title>
        <authorList>
            <person name="Schachtman D."/>
        </authorList>
    </citation>
    <scope>NUCLEOTIDE SEQUENCE [LARGE SCALE GENOMIC DNA]</scope>
    <source>
        <strain evidence="9 10">BE190</strain>
    </source>
</reference>
<evidence type="ECO:0000313" key="9">
    <source>
        <dbReference type="EMBL" id="MDR7088295.1"/>
    </source>
</evidence>
<evidence type="ECO:0000313" key="10">
    <source>
        <dbReference type="Proteomes" id="UP001253595"/>
    </source>
</evidence>
<comment type="caution">
    <text evidence="9">The sequence shown here is derived from an EMBL/GenBank/DDBJ whole genome shotgun (WGS) entry which is preliminary data.</text>
</comment>
<dbReference type="InterPro" id="IPR006664">
    <property type="entry name" value="OMP_bac"/>
</dbReference>
<keyword evidence="2 4" id="KW-0472">Membrane</keyword>
<dbReference type="InterPro" id="IPR050330">
    <property type="entry name" value="Bact_OuterMem_StrucFunc"/>
</dbReference>
<feature type="signal peptide" evidence="7">
    <location>
        <begin position="1"/>
        <end position="23"/>
    </location>
</feature>
<keyword evidence="7" id="KW-0732">Signal</keyword>
<feature type="domain" description="OmpA-like" evidence="8">
    <location>
        <begin position="139"/>
        <end position="256"/>
    </location>
</feature>
<dbReference type="PANTHER" id="PTHR30329">
    <property type="entry name" value="STATOR ELEMENT OF FLAGELLAR MOTOR COMPLEX"/>
    <property type="match status" value="1"/>
</dbReference>
<evidence type="ECO:0000256" key="2">
    <source>
        <dbReference type="ARBA" id="ARBA00023136"/>
    </source>
</evidence>
<sequence>MNQFTKPIAPILLAVISSGLLLACSTTPKAPDGSAEVRAKLTQLQSDSQLATLAPVAIKEAEAAVNLAEQPRKDTKYSQHLVYLADRKVDTAVALATARFLEDQRKEISDQATEAQLASRTQEADALRRQLAELNAKQTERGLVVTLGDVLFETGKADLKGTATANLAKLTAFLSQHPDRSLVIEGHTDSVGSESYNQVLSQNRADSVKAFLLNQGVASNRMTAFGKGESSPVASNDSSSGRQMNRRVEVIIATPGQASAGQ</sequence>
<name>A0ABU1UT27_9GAMM</name>
<dbReference type="PROSITE" id="PS51123">
    <property type="entry name" value="OMPA_2"/>
    <property type="match status" value="1"/>
</dbReference>
<dbReference type="PROSITE" id="PS01068">
    <property type="entry name" value="OMPA_1"/>
    <property type="match status" value="1"/>
</dbReference>
<dbReference type="InterPro" id="IPR006665">
    <property type="entry name" value="OmpA-like"/>
</dbReference>
<dbReference type="RefSeq" id="WP_310067733.1">
    <property type="nucleotide sequence ID" value="NZ_JAVDVX010000001.1"/>
</dbReference>
<dbReference type="InterPro" id="IPR006690">
    <property type="entry name" value="OMPA-like_CS"/>
</dbReference>
<dbReference type="Gene3D" id="3.30.1330.60">
    <property type="entry name" value="OmpA-like domain"/>
    <property type="match status" value="1"/>
</dbReference>
<dbReference type="Pfam" id="PF00691">
    <property type="entry name" value="OmpA"/>
    <property type="match status" value="1"/>
</dbReference>
<dbReference type="CDD" id="cd07185">
    <property type="entry name" value="OmpA_C-like"/>
    <property type="match status" value="1"/>
</dbReference>
<keyword evidence="3" id="KW-0998">Cell outer membrane</keyword>
<dbReference type="PROSITE" id="PS51257">
    <property type="entry name" value="PROKAR_LIPOPROTEIN"/>
    <property type="match status" value="1"/>
</dbReference>
<evidence type="ECO:0000259" key="8">
    <source>
        <dbReference type="PROSITE" id="PS51123"/>
    </source>
</evidence>
<dbReference type="PANTHER" id="PTHR30329:SF21">
    <property type="entry name" value="LIPOPROTEIN YIAD-RELATED"/>
    <property type="match status" value="1"/>
</dbReference>
<dbReference type="SUPFAM" id="SSF103088">
    <property type="entry name" value="OmpA-like"/>
    <property type="match status" value="1"/>
</dbReference>
<feature type="coiled-coil region" evidence="5">
    <location>
        <begin position="98"/>
        <end position="137"/>
    </location>
</feature>
<evidence type="ECO:0000256" key="3">
    <source>
        <dbReference type="ARBA" id="ARBA00023237"/>
    </source>
</evidence>
<feature type="compositionally biased region" description="Polar residues" evidence="6">
    <location>
        <begin position="232"/>
        <end position="243"/>
    </location>
</feature>
<dbReference type="EMBL" id="JAVDVX010000001">
    <property type="protein sequence ID" value="MDR7088295.1"/>
    <property type="molecule type" value="Genomic_DNA"/>
</dbReference>
<proteinExistence type="predicted"/>
<evidence type="ECO:0000256" key="6">
    <source>
        <dbReference type="SAM" id="MobiDB-lite"/>
    </source>
</evidence>
<dbReference type="PRINTS" id="PR01021">
    <property type="entry name" value="OMPADOMAIN"/>
</dbReference>
<evidence type="ECO:0000256" key="1">
    <source>
        <dbReference type="ARBA" id="ARBA00004442"/>
    </source>
</evidence>
<evidence type="ECO:0000256" key="4">
    <source>
        <dbReference type="PROSITE-ProRule" id="PRU00473"/>
    </source>
</evidence>
<evidence type="ECO:0000256" key="7">
    <source>
        <dbReference type="SAM" id="SignalP"/>
    </source>
</evidence>
<gene>
    <name evidence="9" type="ORF">J2X05_000298</name>
</gene>
<accession>A0ABU1UT27</accession>
<comment type="subcellular location">
    <subcellularLocation>
        <location evidence="1">Cell outer membrane</location>
    </subcellularLocation>
</comment>
<keyword evidence="10" id="KW-1185">Reference proteome</keyword>
<dbReference type="Proteomes" id="UP001253595">
    <property type="component" value="Unassembled WGS sequence"/>
</dbReference>
<evidence type="ECO:0000256" key="5">
    <source>
        <dbReference type="SAM" id="Coils"/>
    </source>
</evidence>
<feature type="region of interest" description="Disordered" evidence="6">
    <location>
        <begin position="223"/>
        <end position="246"/>
    </location>
</feature>
<keyword evidence="5" id="KW-0175">Coiled coil</keyword>
<dbReference type="InterPro" id="IPR036737">
    <property type="entry name" value="OmpA-like_sf"/>
</dbReference>
<protein>
    <submittedName>
        <fullName evidence="9">Outer membrane protein OmpA-like peptidoglycan-associated protein</fullName>
    </submittedName>
</protein>
<feature type="chain" id="PRO_5045291567" evidence="7">
    <location>
        <begin position="24"/>
        <end position="262"/>
    </location>
</feature>